<dbReference type="CDD" id="cd00082">
    <property type="entry name" value="HisKA"/>
    <property type="match status" value="1"/>
</dbReference>
<evidence type="ECO:0000259" key="5">
    <source>
        <dbReference type="PROSITE" id="PS50109"/>
    </source>
</evidence>
<accession>A0ABM7VDW8</accession>
<dbReference type="SMART" id="SM00388">
    <property type="entry name" value="HisKA"/>
    <property type="match status" value="1"/>
</dbReference>
<dbReference type="InterPro" id="IPR036890">
    <property type="entry name" value="HATPase_C_sf"/>
</dbReference>
<dbReference type="InterPro" id="IPR001789">
    <property type="entry name" value="Sig_transdc_resp-reg_receiver"/>
</dbReference>
<gene>
    <name evidence="7" type="ORF">PEPS_13950</name>
</gene>
<evidence type="ECO:0000256" key="2">
    <source>
        <dbReference type="ARBA" id="ARBA00012438"/>
    </source>
</evidence>
<dbReference type="SMART" id="SM00448">
    <property type="entry name" value="REC"/>
    <property type="match status" value="1"/>
</dbReference>
<dbReference type="SMART" id="SM00387">
    <property type="entry name" value="HATPase_c"/>
    <property type="match status" value="1"/>
</dbReference>
<dbReference type="Gene3D" id="3.30.565.10">
    <property type="entry name" value="Histidine kinase-like ATPase, C-terminal domain"/>
    <property type="match status" value="1"/>
</dbReference>
<dbReference type="EMBL" id="AP025292">
    <property type="protein sequence ID" value="BDC99114.1"/>
    <property type="molecule type" value="Genomic_DNA"/>
</dbReference>
<dbReference type="PRINTS" id="PR00344">
    <property type="entry name" value="BCTRLSENSOR"/>
</dbReference>
<dbReference type="Gene3D" id="3.40.50.2300">
    <property type="match status" value="1"/>
</dbReference>
<dbReference type="InterPro" id="IPR003661">
    <property type="entry name" value="HisK_dim/P_dom"/>
</dbReference>
<keyword evidence="8" id="KW-1185">Reference proteome</keyword>
<organism evidence="7 8">
    <name type="scientific">Persicobacter psychrovividus</name>
    <dbReference type="NCBI Taxonomy" id="387638"/>
    <lineage>
        <taxon>Bacteria</taxon>
        <taxon>Pseudomonadati</taxon>
        <taxon>Bacteroidota</taxon>
        <taxon>Cytophagia</taxon>
        <taxon>Cytophagales</taxon>
        <taxon>Persicobacteraceae</taxon>
        <taxon>Persicobacter</taxon>
    </lineage>
</organism>
<dbReference type="PROSITE" id="PS50110">
    <property type="entry name" value="RESPONSE_REGULATORY"/>
    <property type="match status" value="1"/>
</dbReference>
<dbReference type="InterPro" id="IPR004358">
    <property type="entry name" value="Sig_transdc_His_kin-like_C"/>
</dbReference>
<dbReference type="Proteomes" id="UP001354989">
    <property type="component" value="Chromosome"/>
</dbReference>
<keyword evidence="7" id="KW-0808">Transferase</keyword>
<reference evidence="7 8" key="1">
    <citation type="submission" date="2021-12" db="EMBL/GenBank/DDBJ databases">
        <title>Genome sequencing of bacteria with rrn-lacking chromosome and rrn-plasmid.</title>
        <authorList>
            <person name="Anda M."/>
            <person name="Iwasaki W."/>
        </authorList>
    </citation>
    <scope>NUCLEOTIDE SEQUENCE [LARGE SCALE GENOMIC DNA]</scope>
    <source>
        <strain evidence="7 8">NBRC 101262</strain>
    </source>
</reference>
<dbReference type="Pfam" id="PF00072">
    <property type="entry name" value="Response_reg"/>
    <property type="match status" value="1"/>
</dbReference>
<feature type="domain" description="Histidine kinase" evidence="5">
    <location>
        <begin position="179"/>
        <end position="396"/>
    </location>
</feature>
<evidence type="ECO:0000256" key="1">
    <source>
        <dbReference type="ARBA" id="ARBA00000085"/>
    </source>
</evidence>
<dbReference type="GO" id="GO:0016301">
    <property type="term" value="F:kinase activity"/>
    <property type="evidence" value="ECO:0007669"/>
    <property type="project" value="UniProtKB-KW"/>
</dbReference>
<evidence type="ECO:0000313" key="7">
    <source>
        <dbReference type="EMBL" id="BDC99114.1"/>
    </source>
</evidence>
<dbReference type="PANTHER" id="PTHR43547:SF2">
    <property type="entry name" value="HYBRID SIGNAL TRANSDUCTION HISTIDINE KINASE C"/>
    <property type="match status" value="1"/>
</dbReference>
<dbReference type="SUPFAM" id="SSF47384">
    <property type="entry name" value="Homodimeric domain of signal transducing histidine kinase"/>
    <property type="match status" value="1"/>
</dbReference>
<sequence>MKALFQGFFIPYINQSSGTNCYYFVMADKPYIMNASSFNAKILIVDDIPKNIQVAANILKQENYNITFAKSGVQALEKIEKIDFDLILLDVMMPEMDGFEVCRRVKANEATKGIPVIFLTAKTESESIVKGFEVGGIDYITKPFNGIELLARVRNHISLRTTQKELEKANATKDRMFSIIGHDLRGPIGNIKSIFSLLTDNQKSFDPKQFQTFLSLGRESAESTFALLENLLNWARTQRNQINFNPKKVDIYRLTLEMISLVSLQASNKDIELINEVEPHAIVFADDEMIKTIIRNLLTNAIKFTNDGGKITISGTSEGDYFQMAVRDTGMGMSEETVVQLRENDGYTTSGTAGEKGSGLGLYLFKKFVKMHSGEFDIQSIPEQGSIFSFTIPQHL</sequence>
<dbReference type="PROSITE" id="PS50109">
    <property type="entry name" value="HIS_KIN"/>
    <property type="match status" value="1"/>
</dbReference>
<evidence type="ECO:0000313" key="8">
    <source>
        <dbReference type="Proteomes" id="UP001354989"/>
    </source>
</evidence>
<evidence type="ECO:0000256" key="3">
    <source>
        <dbReference type="ARBA" id="ARBA00022553"/>
    </source>
</evidence>
<dbReference type="Pfam" id="PF02518">
    <property type="entry name" value="HATPase_c"/>
    <property type="match status" value="1"/>
</dbReference>
<dbReference type="EC" id="2.7.13.3" evidence="2"/>
<dbReference type="Gene3D" id="6.10.250.690">
    <property type="match status" value="1"/>
</dbReference>
<keyword evidence="3 4" id="KW-0597">Phosphoprotein</keyword>
<dbReference type="PANTHER" id="PTHR43547">
    <property type="entry name" value="TWO-COMPONENT HISTIDINE KINASE"/>
    <property type="match status" value="1"/>
</dbReference>
<dbReference type="SUPFAM" id="SSF52172">
    <property type="entry name" value="CheY-like"/>
    <property type="match status" value="1"/>
</dbReference>
<comment type="catalytic activity">
    <reaction evidence="1">
        <text>ATP + protein L-histidine = ADP + protein N-phospho-L-histidine.</text>
        <dbReference type="EC" id="2.7.13.3"/>
    </reaction>
</comment>
<name>A0ABM7VDW8_9BACT</name>
<dbReference type="InterPro" id="IPR003594">
    <property type="entry name" value="HATPase_dom"/>
</dbReference>
<protein>
    <recommendedName>
        <fullName evidence="2">histidine kinase</fullName>
        <ecNumber evidence="2">2.7.13.3</ecNumber>
    </recommendedName>
</protein>
<dbReference type="CDD" id="cd19920">
    <property type="entry name" value="REC_PA4781-like"/>
    <property type="match status" value="1"/>
</dbReference>
<dbReference type="Gene3D" id="1.10.287.130">
    <property type="match status" value="1"/>
</dbReference>
<feature type="modified residue" description="4-aspartylphosphate" evidence="4">
    <location>
        <position position="90"/>
    </location>
</feature>
<evidence type="ECO:0000259" key="6">
    <source>
        <dbReference type="PROSITE" id="PS50110"/>
    </source>
</evidence>
<dbReference type="InterPro" id="IPR011006">
    <property type="entry name" value="CheY-like_superfamily"/>
</dbReference>
<dbReference type="InterPro" id="IPR005467">
    <property type="entry name" value="His_kinase_dom"/>
</dbReference>
<keyword evidence="7" id="KW-0418">Kinase</keyword>
<feature type="domain" description="Response regulatory" evidence="6">
    <location>
        <begin position="41"/>
        <end position="157"/>
    </location>
</feature>
<evidence type="ECO:0000256" key="4">
    <source>
        <dbReference type="PROSITE-ProRule" id="PRU00169"/>
    </source>
</evidence>
<dbReference type="InterPro" id="IPR036097">
    <property type="entry name" value="HisK_dim/P_sf"/>
</dbReference>
<dbReference type="SUPFAM" id="SSF55874">
    <property type="entry name" value="ATPase domain of HSP90 chaperone/DNA topoisomerase II/histidine kinase"/>
    <property type="match status" value="1"/>
</dbReference>
<proteinExistence type="predicted"/>